<dbReference type="InterPro" id="IPR027417">
    <property type="entry name" value="P-loop_NTPase"/>
</dbReference>
<feature type="domain" description="APS kinase" evidence="2">
    <location>
        <begin position="8"/>
        <end position="54"/>
    </location>
</feature>
<accession>A0A8J3P138</accession>
<keyword evidence="1" id="KW-0808">Transferase</keyword>
<sequence>MGADQVEVLFIGGRSGVGKSTVALEVCAQLEAAGIGHVQLEGDFLGQVFPAPAGDPDRSRIVLDNLAAVWRNFAALGYRRLVYTNTVSVLYADELARALHAPVRIVRVLLTASDEVANGRLATRELGSGLDVHVARSARAAAWLDRDAPADAVRIATDGRSVVDVATDVVAATGWSAP</sequence>
<dbReference type="SUPFAM" id="SSF52540">
    <property type="entry name" value="P-loop containing nucleoside triphosphate hydrolases"/>
    <property type="match status" value="1"/>
</dbReference>
<name>A0A8J3P138_9ACTN</name>
<reference evidence="3 4" key="1">
    <citation type="submission" date="2021-01" db="EMBL/GenBank/DDBJ databases">
        <title>Whole genome shotgun sequence of Catellatospora citrea NBRC 14495.</title>
        <authorList>
            <person name="Komaki H."/>
            <person name="Tamura T."/>
        </authorList>
    </citation>
    <scope>NUCLEOTIDE SEQUENCE [LARGE SCALE GENOMIC DNA]</scope>
    <source>
        <strain evidence="3 4">NBRC 14495</strain>
    </source>
</reference>
<dbReference type="InterPro" id="IPR059117">
    <property type="entry name" value="APS_kinase_dom"/>
</dbReference>
<keyword evidence="4" id="KW-1185">Reference proteome</keyword>
<evidence type="ECO:0000259" key="2">
    <source>
        <dbReference type="Pfam" id="PF01583"/>
    </source>
</evidence>
<dbReference type="AlphaFoldDB" id="A0A8J3P138"/>
<dbReference type="RefSeq" id="WP_203831979.1">
    <property type="nucleotide sequence ID" value="NZ_BONH01000021.1"/>
</dbReference>
<proteinExistence type="predicted"/>
<organism evidence="3 4">
    <name type="scientific">Catellatospora citrea</name>
    <dbReference type="NCBI Taxonomy" id="53366"/>
    <lineage>
        <taxon>Bacteria</taxon>
        <taxon>Bacillati</taxon>
        <taxon>Actinomycetota</taxon>
        <taxon>Actinomycetes</taxon>
        <taxon>Micromonosporales</taxon>
        <taxon>Micromonosporaceae</taxon>
        <taxon>Catellatospora</taxon>
    </lineage>
</organism>
<evidence type="ECO:0000313" key="3">
    <source>
        <dbReference type="EMBL" id="GIF99536.1"/>
    </source>
</evidence>
<dbReference type="Gene3D" id="3.40.50.300">
    <property type="entry name" value="P-loop containing nucleotide triphosphate hydrolases"/>
    <property type="match status" value="1"/>
</dbReference>
<dbReference type="EMBL" id="BONH01000021">
    <property type="protein sequence ID" value="GIF99536.1"/>
    <property type="molecule type" value="Genomic_DNA"/>
</dbReference>
<evidence type="ECO:0000256" key="1">
    <source>
        <dbReference type="ARBA" id="ARBA00022679"/>
    </source>
</evidence>
<dbReference type="Pfam" id="PF01583">
    <property type="entry name" value="APS_kinase"/>
    <property type="match status" value="1"/>
</dbReference>
<protein>
    <recommendedName>
        <fullName evidence="2">APS kinase domain-containing protein</fullName>
    </recommendedName>
</protein>
<comment type="caution">
    <text evidence="3">The sequence shown here is derived from an EMBL/GenBank/DDBJ whole genome shotgun (WGS) entry which is preliminary data.</text>
</comment>
<gene>
    <name evidence="3" type="ORF">Cci01nite_46300</name>
</gene>
<evidence type="ECO:0000313" key="4">
    <source>
        <dbReference type="Proteomes" id="UP000659904"/>
    </source>
</evidence>
<dbReference type="Proteomes" id="UP000659904">
    <property type="component" value="Unassembled WGS sequence"/>
</dbReference>